<dbReference type="Gramene" id="OQU82079">
    <property type="protein sequence ID" value="OQU82079"/>
    <property type="gene ID" value="SORBI_3006G167850"/>
</dbReference>
<evidence type="ECO:0000313" key="1">
    <source>
        <dbReference type="EMBL" id="OQU82079.1"/>
    </source>
</evidence>
<protein>
    <submittedName>
        <fullName evidence="1">Uncharacterized protein</fullName>
    </submittedName>
</protein>
<gene>
    <name evidence="1" type="ORF">SORBI_3006G167850</name>
</gene>
<name>A0A1Z5RER2_SORBI</name>
<reference evidence="1 2" key="1">
    <citation type="journal article" date="2009" name="Nature">
        <title>The Sorghum bicolor genome and the diversification of grasses.</title>
        <authorList>
            <person name="Paterson A.H."/>
            <person name="Bowers J.E."/>
            <person name="Bruggmann R."/>
            <person name="Dubchak I."/>
            <person name="Grimwood J."/>
            <person name="Gundlach H."/>
            <person name="Haberer G."/>
            <person name="Hellsten U."/>
            <person name="Mitros T."/>
            <person name="Poliakov A."/>
            <person name="Schmutz J."/>
            <person name="Spannagl M."/>
            <person name="Tang H."/>
            <person name="Wang X."/>
            <person name="Wicker T."/>
            <person name="Bharti A.K."/>
            <person name="Chapman J."/>
            <person name="Feltus F.A."/>
            <person name="Gowik U."/>
            <person name="Grigoriev I.V."/>
            <person name="Lyons E."/>
            <person name="Maher C.A."/>
            <person name="Martis M."/>
            <person name="Narechania A."/>
            <person name="Otillar R.P."/>
            <person name="Penning B.W."/>
            <person name="Salamov A.A."/>
            <person name="Wang Y."/>
            <person name="Zhang L."/>
            <person name="Carpita N.C."/>
            <person name="Freeling M."/>
            <person name="Gingle A.R."/>
            <person name="Hash C.T."/>
            <person name="Keller B."/>
            <person name="Klein P."/>
            <person name="Kresovich S."/>
            <person name="McCann M.C."/>
            <person name="Ming R."/>
            <person name="Peterson D.G."/>
            <person name="Mehboob-ur-Rahman"/>
            <person name="Ware D."/>
            <person name="Westhoff P."/>
            <person name="Mayer K.F."/>
            <person name="Messing J."/>
            <person name="Rokhsar D.S."/>
        </authorList>
    </citation>
    <scope>NUCLEOTIDE SEQUENCE [LARGE SCALE GENOMIC DNA]</scope>
    <source>
        <strain evidence="2">cv. BTx623</strain>
    </source>
</reference>
<reference evidence="2" key="2">
    <citation type="journal article" date="2018" name="Plant J.">
        <title>The Sorghum bicolor reference genome: improved assembly, gene annotations, a transcriptome atlas, and signatures of genome organization.</title>
        <authorList>
            <person name="McCormick R.F."/>
            <person name="Truong S.K."/>
            <person name="Sreedasyam A."/>
            <person name="Jenkins J."/>
            <person name="Shu S."/>
            <person name="Sims D."/>
            <person name="Kennedy M."/>
            <person name="Amirebrahimi M."/>
            <person name="Weers B.D."/>
            <person name="McKinley B."/>
            <person name="Mattison A."/>
            <person name="Morishige D.T."/>
            <person name="Grimwood J."/>
            <person name="Schmutz J."/>
            <person name="Mullet J.E."/>
        </authorList>
    </citation>
    <scope>NUCLEOTIDE SEQUENCE [LARGE SCALE GENOMIC DNA]</scope>
    <source>
        <strain evidence="2">cv. BTx623</strain>
    </source>
</reference>
<accession>A0A1Z5RER2</accession>
<dbReference type="InParanoid" id="A0A1Z5RER2"/>
<sequence length="69" mass="7942">MIEDETEAKTQCQGRKLASFALNSGWSWMDMDCFSFRQALRNRTDQGAEKGDYDRADEFNAGFVRDHVS</sequence>
<keyword evidence="2" id="KW-1185">Reference proteome</keyword>
<dbReference type="AlphaFoldDB" id="A0A1Z5RER2"/>
<dbReference type="Proteomes" id="UP000000768">
    <property type="component" value="Chromosome 6"/>
</dbReference>
<proteinExistence type="predicted"/>
<dbReference type="EMBL" id="CM000765">
    <property type="protein sequence ID" value="OQU82079.1"/>
    <property type="molecule type" value="Genomic_DNA"/>
</dbReference>
<evidence type="ECO:0000313" key="2">
    <source>
        <dbReference type="Proteomes" id="UP000000768"/>
    </source>
</evidence>
<organism evidence="1 2">
    <name type="scientific">Sorghum bicolor</name>
    <name type="common">Sorghum</name>
    <name type="synonym">Sorghum vulgare</name>
    <dbReference type="NCBI Taxonomy" id="4558"/>
    <lineage>
        <taxon>Eukaryota</taxon>
        <taxon>Viridiplantae</taxon>
        <taxon>Streptophyta</taxon>
        <taxon>Embryophyta</taxon>
        <taxon>Tracheophyta</taxon>
        <taxon>Spermatophyta</taxon>
        <taxon>Magnoliopsida</taxon>
        <taxon>Liliopsida</taxon>
        <taxon>Poales</taxon>
        <taxon>Poaceae</taxon>
        <taxon>PACMAD clade</taxon>
        <taxon>Panicoideae</taxon>
        <taxon>Andropogonodae</taxon>
        <taxon>Andropogoneae</taxon>
        <taxon>Sorghinae</taxon>
        <taxon>Sorghum</taxon>
    </lineage>
</organism>